<dbReference type="Pfam" id="PF11716">
    <property type="entry name" value="MDMPI_N"/>
    <property type="match status" value="1"/>
</dbReference>
<dbReference type="RefSeq" id="WP_135266619.1">
    <property type="nucleotide sequence ID" value="NZ_CP038436.1"/>
</dbReference>
<evidence type="ECO:0000313" key="2">
    <source>
        <dbReference type="EMBL" id="QBX54647.1"/>
    </source>
</evidence>
<dbReference type="InterPro" id="IPR034660">
    <property type="entry name" value="DinB/YfiT-like"/>
</dbReference>
<reference evidence="2 3" key="1">
    <citation type="submission" date="2019-03" db="EMBL/GenBank/DDBJ databases">
        <title>Three New Species of Nocardioides, Nocardioides euryhalodurans sp. nov., Nocardioides seonyuensis sp. nov. and Nocardioides eburneoflavus sp. nov. Iolated from Soil.</title>
        <authorList>
            <person name="Roh S.G."/>
            <person name="Lee C."/>
            <person name="Kim M.-K."/>
            <person name="Kim S.B."/>
        </authorList>
    </citation>
    <scope>NUCLEOTIDE SEQUENCE [LARGE SCALE GENOMIC DNA]</scope>
    <source>
        <strain evidence="2 3">MMS17-SY207-3</strain>
    </source>
</reference>
<name>A0A4P7IF97_9ACTN</name>
<proteinExistence type="predicted"/>
<dbReference type="NCBIfam" id="TIGR03083">
    <property type="entry name" value="maleylpyruvate isomerase family mycothiol-dependent enzyme"/>
    <property type="match status" value="1"/>
</dbReference>
<feature type="domain" description="Mycothiol-dependent maleylpyruvate isomerase metal-binding" evidence="1">
    <location>
        <begin position="11"/>
        <end position="97"/>
    </location>
</feature>
<sequence length="209" mass="23101">MERTEMWGHIHRERAALAEQLADLSPADWSTETLCTGWSVLEVGAHVISHPQIRAGEVAGMLARNLGRRGYNQMTYLEVKRRARKETPESVLADFATYDGSTRTVPGTTRKEALIDVLLHTQDILRPLGRSHDMPPDAAAAAADRVRVLGWLTGWGARGVRLEATDVDWSHGEGLLVRGPMQELLMVFTGRSKAARDLEGDGLELLANR</sequence>
<dbReference type="Gene3D" id="1.20.120.450">
    <property type="entry name" value="dinb family like domain"/>
    <property type="match status" value="1"/>
</dbReference>
<keyword evidence="2" id="KW-0670">Pyruvate</keyword>
<evidence type="ECO:0000313" key="3">
    <source>
        <dbReference type="Proteomes" id="UP000294853"/>
    </source>
</evidence>
<dbReference type="OrthoDB" id="5178565at2"/>
<dbReference type="GO" id="GO:0016853">
    <property type="term" value="F:isomerase activity"/>
    <property type="evidence" value="ECO:0007669"/>
    <property type="project" value="UniProtKB-KW"/>
</dbReference>
<evidence type="ECO:0000259" key="1">
    <source>
        <dbReference type="Pfam" id="PF11716"/>
    </source>
</evidence>
<dbReference type="EMBL" id="CP038436">
    <property type="protein sequence ID" value="QBX54647.1"/>
    <property type="molecule type" value="Genomic_DNA"/>
</dbReference>
<dbReference type="GO" id="GO:0046872">
    <property type="term" value="F:metal ion binding"/>
    <property type="evidence" value="ECO:0007669"/>
    <property type="project" value="InterPro"/>
</dbReference>
<dbReference type="KEGG" id="nsn:EXE58_03635"/>
<dbReference type="InterPro" id="IPR024344">
    <property type="entry name" value="MDMPI_metal-binding"/>
</dbReference>
<dbReference type="SUPFAM" id="SSF109854">
    <property type="entry name" value="DinB/YfiT-like putative metalloenzymes"/>
    <property type="match status" value="1"/>
</dbReference>
<keyword evidence="2" id="KW-0413">Isomerase</keyword>
<dbReference type="Proteomes" id="UP000294853">
    <property type="component" value="Chromosome"/>
</dbReference>
<protein>
    <submittedName>
        <fullName evidence="2">Maleylpyruvate isomerase family mycothiol-dependent enzyme</fullName>
    </submittedName>
</protein>
<dbReference type="AlphaFoldDB" id="A0A4P7IF97"/>
<dbReference type="InterPro" id="IPR017517">
    <property type="entry name" value="Maleyloyr_isom"/>
</dbReference>
<organism evidence="2 3">
    <name type="scientific">Nocardioides seonyuensis</name>
    <dbReference type="NCBI Taxonomy" id="2518371"/>
    <lineage>
        <taxon>Bacteria</taxon>
        <taxon>Bacillati</taxon>
        <taxon>Actinomycetota</taxon>
        <taxon>Actinomycetes</taxon>
        <taxon>Propionibacteriales</taxon>
        <taxon>Nocardioidaceae</taxon>
        <taxon>Nocardioides</taxon>
    </lineage>
</organism>
<accession>A0A4P7IF97</accession>
<gene>
    <name evidence="2" type="ORF">EXE58_03635</name>
</gene>
<keyword evidence="3" id="KW-1185">Reference proteome</keyword>